<reference evidence="10" key="1">
    <citation type="submission" date="2021-12" db="EMBL/GenBank/DDBJ databases">
        <authorList>
            <person name="King R."/>
        </authorList>
    </citation>
    <scope>NUCLEOTIDE SEQUENCE</scope>
</reference>
<dbReference type="AlphaFoldDB" id="A0A9P0F7X7"/>
<keyword evidence="6 9" id="KW-1133">Transmembrane helix</keyword>
<dbReference type="GO" id="GO:0005737">
    <property type="term" value="C:cytoplasm"/>
    <property type="evidence" value="ECO:0007669"/>
    <property type="project" value="UniProtKB-ARBA"/>
</dbReference>
<dbReference type="KEGG" id="btab:109039241"/>
<keyword evidence="3 9" id="KW-0813">Transport</keyword>
<name>A0A9P0F7X7_BEMTA</name>
<proteinExistence type="inferred from homology"/>
<evidence type="ECO:0000256" key="4">
    <source>
        <dbReference type="ARBA" id="ARBA00022692"/>
    </source>
</evidence>
<keyword evidence="4 9" id="KW-0812">Transmembrane</keyword>
<keyword evidence="5 9" id="KW-0653">Protein transport</keyword>
<evidence type="ECO:0000256" key="7">
    <source>
        <dbReference type="ARBA" id="ARBA00023136"/>
    </source>
</evidence>
<dbReference type="EMBL" id="OU963870">
    <property type="protein sequence ID" value="CAH0395786.1"/>
    <property type="molecule type" value="Genomic_DNA"/>
</dbReference>
<dbReference type="Pfam" id="PF04178">
    <property type="entry name" value="Got1"/>
    <property type="match status" value="1"/>
</dbReference>
<comment type="similarity">
    <text evidence="8 9">Belongs to the SFT2 family.</text>
</comment>
<dbReference type="Proteomes" id="UP001152759">
    <property type="component" value="Chromosome 9"/>
</dbReference>
<dbReference type="InterPro" id="IPR007305">
    <property type="entry name" value="Vesicle_transpt_Got1/SFT2"/>
</dbReference>
<comment type="function">
    <text evidence="1 9">May be involved in fusion of retrograde transport vesicles derived from an endocytic compartment with the Golgi complex.</text>
</comment>
<dbReference type="PANTHER" id="PTHR23137">
    <property type="entry name" value="VESICLE TRANSPORT PROTEIN-RELATED"/>
    <property type="match status" value="1"/>
</dbReference>
<keyword evidence="11" id="KW-1185">Reference proteome</keyword>
<evidence type="ECO:0000256" key="5">
    <source>
        <dbReference type="ARBA" id="ARBA00022927"/>
    </source>
</evidence>
<dbReference type="OrthoDB" id="73614at2759"/>
<dbReference type="GO" id="GO:0016020">
    <property type="term" value="C:membrane"/>
    <property type="evidence" value="ECO:0007669"/>
    <property type="project" value="UniProtKB-SubCell"/>
</dbReference>
<keyword evidence="7 9" id="KW-0472">Membrane</keyword>
<feature type="transmembrane region" description="Helical" evidence="9">
    <location>
        <begin position="127"/>
        <end position="147"/>
    </location>
</feature>
<comment type="subcellular location">
    <subcellularLocation>
        <location evidence="2 9">Membrane</location>
        <topology evidence="2 9">Multi-pass membrane protein</topology>
    </subcellularLocation>
</comment>
<feature type="transmembrane region" description="Helical" evidence="9">
    <location>
        <begin position="102"/>
        <end position="121"/>
    </location>
</feature>
<protein>
    <recommendedName>
        <fullName evidence="9">Vesicle transport protein</fullName>
    </recommendedName>
</protein>
<dbReference type="GO" id="GO:0015031">
    <property type="term" value="P:protein transport"/>
    <property type="evidence" value="ECO:0007669"/>
    <property type="project" value="UniProtKB-KW"/>
</dbReference>
<evidence type="ECO:0000256" key="1">
    <source>
        <dbReference type="ARBA" id="ARBA00003566"/>
    </source>
</evidence>
<gene>
    <name evidence="10" type="ORF">BEMITA_LOCUS13930</name>
</gene>
<organism evidence="10 11">
    <name type="scientific">Bemisia tabaci</name>
    <name type="common">Sweetpotato whitefly</name>
    <name type="synonym">Aleurodes tabaci</name>
    <dbReference type="NCBI Taxonomy" id="7038"/>
    <lineage>
        <taxon>Eukaryota</taxon>
        <taxon>Metazoa</taxon>
        <taxon>Ecdysozoa</taxon>
        <taxon>Arthropoda</taxon>
        <taxon>Hexapoda</taxon>
        <taxon>Insecta</taxon>
        <taxon>Pterygota</taxon>
        <taxon>Neoptera</taxon>
        <taxon>Paraneoptera</taxon>
        <taxon>Hemiptera</taxon>
        <taxon>Sternorrhyncha</taxon>
        <taxon>Aleyrodoidea</taxon>
        <taxon>Aleyrodidae</taxon>
        <taxon>Aleyrodinae</taxon>
        <taxon>Bemisia</taxon>
    </lineage>
</organism>
<dbReference type="InterPro" id="IPR011691">
    <property type="entry name" value="Vesicle_transpt_SFT2"/>
</dbReference>
<dbReference type="GO" id="GO:0012505">
    <property type="term" value="C:endomembrane system"/>
    <property type="evidence" value="ECO:0007669"/>
    <property type="project" value="UniProtKB-ARBA"/>
</dbReference>
<evidence type="ECO:0000256" key="8">
    <source>
        <dbReference type="ARBA" id="ARBA00025800"/>
    </source>
</evidence>
<evidence type="ECO:0000313" key="11">
    <source>
        <dbReference type="Proteomes" id="UP001152759"/>
    </source>
</evidence>
<evidence type="ECO:0000313" key="10">
    <source>
        <dbReference type="EMBL" id="CAH0395786.1"/>
    </source>
</evidence>
<sequence>MDKLRKVLSGNEDADDDSSTGIMADISSATTLSWSSRIQAFIICFVLGILMSLLGSLSMFLHKGLALFAVFYTLGNVISLASTCFLMGPFKQLKKMFAETRLIATVVTIIMMILTLFAGLGLKNPPLALLCMILQFLSMTWYSLSYIPYARDMVKKTLTTCIA</sequence>
<evidence type="ECO:0000256" key="6">
    <source>
        <dbReference type="ARBA" id="ARBA00022989"/>
    </source>
</evidence>
<evidence type="ECO:0000256" key="9">
    <source>
        <dbReference type="RuleBase" id="RU363111"/>
    </source>
</evidence>
<evidence type="ECO:0000256" key="3">
    <source>
        <dbReference type="ARBA" id="ARBA00022448"/>
    </source>
</evidence>
<dbReference type="GO" id="GO:0016192">
    <property type="term" value="P:vesicle-mediated transport"/>
    <property type="evidence" value="ECO:0007669"/>
    <property type="project" value="InterPro"/>
</dbReference>
<feature type="transmembrane region" description="Helical" evidence="9">
    <location>
        <begin position="67"/>
        <end position="90"/>
    </location>
</feature>
<feature type="transmembrane region" description="Helical" evidence="9">
    <location>
        <begin position="40"/>
        <end position="61"/>
    </location>
</feature>
<evidence type="ECO:0000256" key="2">
    <source>
        <dbReference type="ARBA" id="ARBA00004141"/>
    </source>
</evidence>
<dbReference type="PANTHER" id="PTHR23137:SF6">
    <property type="entry name" value="VESICLE TRANSPORT PROTEIN"/>
    <property type="match status" value="1"/>
</dbReference>
<accession>A0A9P0F7X7</accession>